<evidence type="ECO:0000313" key="2">
    <source>
        <dbReference type="Proteomes" id="UP000552954"/>
    </source>
</evidence>
<keyword evidence="2" id="KW-1185">Reference proteome</keyword>
<reference evidence="1 2" key="2">
    <citation type="submission" date="2020-06" db="EMBL/GenBank/DDBJ databases">
        <title>Ramlibacter rhizophilus sp. nov., isolated from rhizosphere soil of national flower Mugunghwa from South Korea.</title>
        <authorList>
            <person name="Zheng-Fei Y."/>
            <person name="Huan T."/>
        </authorList>
    </citation>
    <scope>NUCLEOTIDE SEQUENCE [LARGE SCALE GENOMIC DNA]</scope>
    <source>
        <strain evidence="1 2">B156</strain>
    </source>
</reference>
<accession>A0A849K2Q4</accession>
<organism evidence="1 2">
    <name type="scientific">Ramlibacter montanisoli</name>
    <dbReference type="NCBI Taxonomy" id="2732512"/>
    <lineage>
        <taxon>Bacteria</taxon>
        <taxon>Pseudomonadati</taxon>
        <taxon>Pseudomonadota</taxon>
        <taxon>Betaproteobacteria</taxon>
        <taxon>Burkholderiales</taxon>
        <taxon>Comamonadaceae</taxon>
        <taxon>Ramlibacter</taxon>
    </lineage>
</organism>
<comment type="caution">
    <text evidence="1">The sequence shown here is derived from an EMBL/GenBank/DDBJ whole genome shotgun (WGS) entry which is preliminary data.</text>
</comment>
<protein>
    <submittedName>
        <fullName evidence="1">Uncharacterized protein</fullName>
    </submittedName>
</protein>
<reference evidence="1 2" key="1">
    <citation type="submission" date="2020-05" db="EMBL/GenBank/DDBJ databases">
        <authorList>
            <person name="Khan S.A."/>
            <person name="Jeon C.O."/>
            <person name="Chun B.H."/>
        </authorList>
    </citation>
    <scope>NUCLEOTIDE SEQUENCE [LARGE SCALE GENOMIC DNA]</scope>
    <source>
        <strain evidence="1 2">B156</strain>
    </source>
</reference>
<dbReference type="AlphaFoldDB" id="A0A849K2Q4"/>
<sequence>MSHPSQESARTGCYELRFEGLYCFGRSYAFPCDADGNVQVALLSDQARSNYQRVSASVGREFLAPVKRIQPRGH</sequence>
<gene>
    <name evidence="1" type="ORF">HK415_00665</name>
</gene>
<dbReference type="EMBL" id="JABFCS010000001">
    <property type="protein sequence ID" value="NNU41990.1"/>
    <property type="molecule type" value="Genomic_DNA"/>
</dbReference>
<dbReference type="RefSeq" id="WP_171556399.1">
    <property type="nucleotide sequence ID" value="NZ_JABFCS010000001.1"/>
</dbReference>
<proteinExistence type="predicted"/>
<dbReference type="Proteomes" id="UP000552954">
    <property type="component" value="Unassembled WGS sequence"/>
</dbReference>
<name>A0A849K2Q4_9BURK</name>
<evidence type="ECO:0000313" key="1">
    <source>
        <dbReference type="EMBL" id="NNU41990.1"/>
    </source>
</evidence>